<keyword evidence="4" id="KW-1185">Reference proteome</keyword>
<name>A0A6A5KJ68_9PLEO</name>
<feature type="chain" id="PRO_5025402074" description="Extracellular membrane protein CFEM domain-containing protein" evidence="2">
    <location>
        <begin position="23"/>
        <end position="257"/>
    </location>
</feature>
<feature type="compositionally biased region" description="Low complexity" evidence="1">
    <location>
        <begin position="116"/>
        <end position="151"/>
    </location>
</feature>
<reference evidence="3" key="1">
    <citation type="submission" date="2020-01" db="EMBL/GenBank/DDBJ databases">
        <authorList>
            <consortium name="DOE Joint Genome Institute"/>
            <person name="Haridas S."/>
            <person name="Albert R."/>
            <person name="Binder M."/>
            <person name="Bloem J."/>
            <person name="Labutti K."/>
            <person name="Salamov A."/>
            <person name="Andreopoulos B."/>
            <person name="Baker S.E."/>
            <person name="Barry K."/>
            <person name="Bills G."/>
            <person name="Bluhm B.H."/>
            <person name="Cannon C."/>
            <person name="Castanera R."/>
            <person name="Culley D.E."/>
            <person name="Daum C."/>
            <person name="Ezra D."/>
            <person name="Gonzalez J.B."/>
            <person name="Henrissat B."/>
            <person name="Kuo A."/>
            <person name="Liang C."/>
            <person name="Lipzen A."/>
            <person name="Lutzoni F."/>
            <person name="Magnuson J."/>
            <person name="Mondo S."/>
            <person name="Nolan M."/>
            <person name="Ohm R."/>
            <person name="Pangilinan J."/>
            <person name="Park H.-J."/>
            <person name="Ramirez L."/>
            <person name="Alfaro M."/>
            <person name="Sun H."/>
            <person name="Tritt A."/>
            <person name="Yoshinaga Y."/>
            <person name="Zwiers L.-H."/>
            <person name="Turgeon B.G."/>
            <person name="Goodwin S.B."/>
            <person name="Spatafora J.W."/>
            <person name="Crous P.W."/>
            <person name="Grigoriev I.V."/>
        </authorList>
    </citation>
    <scope>NUCLEOTIDE SEQUENCE</scope>
    <source>
        <strain evidence="3">P77</strain>
    </source>
</reference>
<dbReference type="OrthoDB" id="5427833at2759"/>
<organism evidence="3 4">
    <name type="scientific">Decorospora gaudefroyi</name>
    <dbReference type="NCBI Taxonomy" id="184978"/>
    <lineage>
        <taxon>Eukaryota</taxon>
        <taxon>Fungi</taxon>
        <taxon>Dikarya</taxon>
        <taxon>Ascomycota</taxon>
        <taxon>Pezizomycotina</taxon>
        <taxon>Dothideomycetes</taxon>
        <taxon>Pleosporomycetidae</taxon>
        <taxon>Pleosporales</taxon>
        <taxon>Pleosporineae</taxon>
        <taxon>Pleosporaceae</taxon>
        <taxon>Decorospora</taxon>
    </lineage>
</organism>
<dbReference type="EMBL" id="ML975285">
    <property type="protein sequence ID" value="KAF1835536.1"/>
    <property type="molecule type" value="Genomic_DNA"/>
</dbReference>
<dbReference type="AlphaFoldDB" id="A0A6A5KJ68"/>
<gene>
    <name evidence="3" type="ORF">BDW02DRAFT_281202</name>
</gene>
<evidence type="ECO:0000313" key="4">
    <source>
        <dbReference type="Proteomes" id="UP000800040"/>
    </source>
</evidence>
<evidence type="ECO:0008006" key="5">
    <source>
        <dbReference type="Google" id="ProtNLM"/>
    </source>
</evidence>
<feature type="region of interest" description="Disordered" evidence="1">
    <location>
        <begin position="116"/>
        <end position="179"/>
    </location>
</feature>
<sequence>MPSSSLRASVLTLVLLARIAIADTVSLSSFVPRVENLPSACSVVYGTAISGCEASDFVKGATCSAACVRGLVVIAESVKESCANVDAGELSIIGVFQNGLGIASLCPGVTVVTSSSSTTAGGTQQTSTEGVAITTVTSSRTEETSTAGESTTEAEDDDPSSTEESSSSPTGGLTLDPDATGTVTITTIIALPTDSAQPSSIDGAVETAPPNAQLSNADSGGGSPFDVIAVGASSQLHVFETTMASLLAAAMLFATCA</sequence>
<protein>
    <recommendedName>
        <fullName evidence="5">Extracellular membrane protein CFEM domain-containing protein</fullName>
    </recommendedName>
</protein>
<feature type="compositionally biased region" description="Low complexity" evidence="1">
    <location>
        <begin position="162"/>
        <end position="179"/>
    </location>
</feature>
<feature type="compositionally biased region" description="Acidic residues" evidence="1">
    <location>
        <begin position="152"/>
        <end position="161"/>
    </location>
</feature>
<accession>A0A6A5KJ68</accession>
<dbReference type="Proteomes" id="UP000800040">
    <property type="component" value="Unassembled WGS sequence"/>
</dbReference>
<evidence type="ECO:0000313" key="3">
    <source>
        <dbReference type="EMBL" id="KAF1835536.1"/>
    </source>
</evidence>
<evidence type="ECO:0000256" key="1">
    <source>
        <dbReference type="SAM" id="MobiDB-lite"/>
    </source>
</evidence>
<proteinExistence type="predicted"/>
<evidence type="ECO:0000256" key="2">
    <source>
        <dbReference type="SAM" id="SignalP"/>
    </source>
</evidence>
<feature type="signal peptide" evidence="2">
    <location>
        <begin position="1"/>
        <end position="22"/>
    </location>
</feature>
<feature type="region of interest" description="Disordered" evidence="1">
    <location>
        <begin position="195"/>
        <end position="219"/>
    </location>
</feature>
<keyword evidence="2" id="KW-0732">Signal</keyword>